<keyword evidence="3 8" id="KW-0436">Ligase</keyword>
<dbReference type="RefSeq" id="WP_246580196.1">
    <property type="nucleotide sequence ID" value="NZ_CP047357.1"/>
</dbReference>
<comment type="similarity">
    <text evidence="2 8">Belongs to the CarA family.</text>
</comment>
<dbReference type="Pfam" id="PF00988">
    <property type="entry name" value="CPSase_sm_chain"/>
    <property type="match status" value="1"/>
</dbReference>
<dbReference type="PANTHER" id="PTHR43418">
    <property type="entry name" value="MULTIFUNCTIONAL TRYPTOPHAN BIOSYNTHESIS PROTEIN-RELATED"/>
    <property type="match status" value="1"/>
</dbReference>
<keyword evidence="8" id="KW-0665">Pyrimidine biosynthesis</keyword>
<comment type="function">
    <text evidence="8">Small subunit of the glutamine-dependent carbamoyl phosphate synthetase (CPSase). CPSase catalyzes the formation of carbamoyl phosphate from the ammonia moiety of glutamine, carbonate, and phosphate donated by ATP, constituting the first step of 2 biosynthetic pathways, one leading to arginine and/or urea and the other to pyrimidine nucleotides. The small subunit (glutamine amidotransferase) binds and cleaves glutamine to supply the large subunit with the substrate ammonia.</text>
</comment>
<dbReference type="GO" id="GO:0004088">
    <property type="term" value="F:carbamoyl-phosphate synthase (glutamine-hydrolyzing) activity"/>
    <property type="evidence" value="ECO:0007669"/>
    <property type="project" value="UniProtKB-EC"/>
</dbReference>
<organism evidence="10 11">
    <name type="scientific">Corynebacterium freneyi</name>
    <dbReference type="NCBI Taxonomy" id="134034"/>
    <lineage>
        <taxon>Bacteria</taxon>
        <taxon>Bacillati</taxon>
        <taxon>Actinomycetota</taxon>
        <taxon>Actinomycetes</taxon>
        <taxon>Mycobacteriales</taxon>
        <taxon>Corynebacteriaceae</taxon>
        <taxon>Corynebacterium</taxon>
    </lineage>
</organism>
<dbReference type="SUPFAM" id="SSF52317">
    <property type="entry name" value="Class I glutamine amidotransferase-like"/>
    <property type="match status" value="1"/>
</dbReference>
<evidence type="ECO:0000256" key="1">
    <source>
        <dbReference type="ARBA" id="ARBA00005077"/>
    </source>
</evidence>
<dbReference type="NCBIfam" id="TIGR01368">
    <property type="entry name" value="CPSaseIIsmall"/>
    <property type="match status" value="1"/>
</dbReference>
<feature type="active site" description="Nucleophile" evidence="8">
    <location>
        <position position="267"/>
    </location>
</feature>
<dbReference type="InterPro" id="IPR006274">
    <property type="entry name" value="CarbamoylP_synth_ssu"/>
</dbReference>
<feature type="domain" description="Carbamoyl-phosphate synthase small subunit N-terminal" evidence="9">
    <location>
        <begin position="10"/>
        <end position="142"/>
    </location>
</feature>
<evidence type="ECO:0000256" key="3">
    <source>
        <dbReference type="ARBA" id="ARBA00022598"/>
    </source>
</evidence>
<feature type="region of interest" description="CPSase" evidence="8">
    <location>
        <begin position="1"/>
        <end position="187"/>
    </location>
</feature>
<dbReference type="SMART" id="SM01097">
    <property type="entry name" value="CPSase_sm_chain"/>
    <property type="match status" value="1"/>
</dbReference>
<evidence type="ECO:0000256" key="7">
    <source>
        <dbReference type="ARBA" id="ARBA00048816"/>
    </source>
</evidence>
<dbReference type="InterPro" id="IPR036480">
    <property type="entry name" value="CarbP_synth_ssu_N_sf"/>
</dbReference>
<dbReference type="InterPro" id="IPR035686">
    <property type="entry name" value="CPSase_GATase1"/>
</dbReference>
<dbReference type="PROSITE" id="PS51273">
    <property type="entry name" value="GATASE_TYPE_1"/>
    <property type="match status" value="1"/>
</dbReference>
<dbReference type="HAMAP" id="MF_01209">
    <property type="entry name" value="CPSase_S_chain"/>
    <property type="match status" value="1"/>
</dbReference>
<keyword evidence="4 8" id="KW-0547">Nucleotide-binding</keyword>
<feature type="binding site" evidence="8">
    <location>
        <position position="311"/>
    </location>
    <ligand>
        <name>L-glutamine</name>
        <dbReference type="ChEBI" id="CHEBI:58359"/>
    </ligand>
</feature>
<protein>
    <recommendedName>
        <fullName evidence="8">Carbamoyl phosphate synthase small chain</fullName>
        <ecNumber evidence="8">6.3.5.5</ecNumber>
    </recommendedName>
    <alternativeName>
        <fullName evidence="8">Carbamoyl phosphate synthetase glutamine chain</fullName>
    </alternativeName>
</protein>
<evidence type="ECO:0000256" key="2">
    <source>
        <dbReference type="ARBA" id="ARBA00007800"/>
    </source>
</evidence>
<feature type="binding site" evidence="8">
    <location>
        <position position="241"/>
    </location>
    <ligand>
        <name>L-glutamine</name>
        <dbReference type="ChEBI" id="CHEBI:58359"/>
    </ligand>
</feature>
<comment type="catalytic activity">
    <reaction evidence="8">
        <text>L-glutamine + H2O = L-glutamate + NH4(+)</text>
        <dbReference type="Rhea" id="RHEA:15889"/>
        <dbReference type="ChEBI" id="CHEBI:15377"/>
        <dbReference type="ChEBI" id="CHEBI:28938"/>
        <dbReference type="ChEBI" id="CHEBI:29985"/>
        <dbReference type="ChEBI" id="CHEBI:58359"/>
    </reaction>
</comment>
<comment type="caution">
    <text evidence="10">The sequence shown here is derived from an EMBL/GenBank/DDBJ whole genome shotgun (WGS) entry which is preliminary data.</text>
</comment>
<dbReference type="Gene3D" id="3.40.50.880">
    <property type="match status" value="1"/>
</dbReference>
<dbReference type="PRINTS" id="PR00097">
    <property type="entry name" value="ANTSNTHASEII"/>
</dbReference>
<keyword evidence="8" id="KW-0055">Arginine biosynthesis</keyword>
<evidence type="ECO:0000256" key="8">
    <source>
        <dbReference type="HAMAP-Rule" id="MF_01209"/>
    </source>
</evidence>
<gene>
    <name evidence="8" type="primary">carA</name>
    <name evidence="10" type="ORF">JOF33_001263</name>
</gene>
<name>A0ABS4U7C5_9CORY</name>
<dbReference type="Gene3D" id="3.50.30.20">
    <property type="entry name" value="Carbamoyl-phosphate synthase small subunit, N-terminal domain"/>
    <property type="match status" value="1"/>
</dbReference>
<dbReference type="NCBIfam" id="NF009475">
    <property type="entry name" value="PRK12838.1"/>
    <property type="match status" value="1"/>
</dbReference>
<feature type="active site" evidence="8">
    <location>
        <position position="357"/>
    </location>
</feature>
<dbReference type="PANTHER" id="PTHR43418:SF7">
    <property type="entry name" value="CARBAMOYL-PHOSPHATE SYNTHASE SMALL CHAIN"/>
    <property type="match status" value="1"/>
</dbReference>
<evidence type="ECO:0000256" key="6">
    <source>
        <dbReference type="ARBA" id="ARBA00022962"/>
    </source>
</evidence>
<dbReference type="EC" id="6.3.5.5" evidence="8"/>
<feature type="binding site" evidence="8">
    <location>
        <position position="54"/>
    </location>
    <ligand>
        <name>L-glutamine</name>
        <dbReference type="ChEBI" id="CHEBI:58359"/>
    </ligand>
</feature>
<keyword evidence="11" id="KW-1185">Reference proteome</keyword>
<evidence type="ECO:0000259" key="9">
    <source>
        <dbReference type="SMART" id="SM01097"/>
    </source>
</evidence>
<dbReference type="InterPro" id="IPR050472">
    <property type="entry name" value="Anth_synth/Amidotransfase"/>
</dbReference>
<comment type="pathway">
    <text evidence="8">Pyrimidine metabolism; UMP biosynthesis via de novo pathway; (S)-dihydroorotate from bicarbonate: step 1/3.</text>
</comment>
<keyword evidence="8" id="KW-0028">Amino-acid biosynthesis</keyword>
<keyword evidence="6 8" id="KW-0315">Glutamine amidotransferase</keyword>
<dbReference type="CDD" id="cd01744">
    <property type="entry name" value="GATase1_CPSase"/>
    <property type="match status" value="1"/>
</dbReference>
<dbReference type="InterPro" id="IPR017926">
    <property type="entry name" value="GATASE"/>
</dbReference>
<reference evidence="10 11" key="1">
    <citation type="submission" date="2021-03" db="EMBL/GenBank/DDBJ databases">
        <title>Sequencing the genomes of 1000 actinobacteria strains.</title>
        <authorList>
            <person name="Klenk H.-P."/>
        </authorList>
    </citation>
    <scope>NUCLEOTIDE SEQUENCE [LARGE SCALE GENOMIC DNA]</scope>
    <source>
        <strain evidence="10 11">DSM 44506</strain>
    </source>
</reference>
<feature type="active site" evidence="8">
    <location>
        <position position="359"/>
    </location>
</feature>
<evidence type="ECO:0000256" key="4">
    <source>
        <dbReference type="ARBA" id="ARBA00022741"/>
    </source>
</evidence>
<feature type="binding site" evidence="8">
    <location>
        <position position="268"/>
    </location>
    <ligand>
        <name>L-glutamine</name>
        <dbReference type="ChEBI" id="CHEBI:58359"/>
    </ligand>
</feature>
<accession>A0ABS4U7C5</accession>
<comment type="subunit">
    <text evidence="8">Composed of two chains; the small (or glutamine) chain promotes the hydrolysis of glutamine to ammonia, which is used by the large (or ammonia) chain to synthesize carbamoyl phosphate. Tetramer of heterodimers (alpha,beta)4.</text>
</comment>
<evidence type="ECO:0000313" key="11">
    <source>
        <dbReference type="Proteomes" id="UP001519305"/>
    </source>
</evidence>
<evidence type="ECO:0000313" key="10">
    <source>
        <dbReference type="EMBL" id="MBP2332564.1"/>
    </source>
</evidence>
<feature type="binding site" evidence="8">
    <location>
        <position position="309"/>
    </location>
    <ligand>
        <name>L-glutamine</name>
        <dbReference type="ChEBI" id="CHEBI:58359"/>
    </ligand>
</feature>
<feature type="binding site" evidence="8">
    <location>
        <position position="239"/>
    </location>
    <ligand>
        <name>L-glutamine</name>
        <dbReference type="ChEBI" id="CHEBI:58359"/>
    </ligand>
</feature>
<dbReference type="Proteomes" id="UP001519305">
    <property type="component" value="Unassembled WGS sequence"/>
</dbReference>
<dbReference type="Pfam" id="PF00117">
    <property type="entry name" value="GATase"/>
    <property type="match status" value="1"/>
</dbReference>
<dbReference type="PRINTS" id="PR00096">
    <property type="entry name" value="GATASE"/>
</dbReference>
<evidence type="ECO:0000256" key="5">
    <source>
        <dbReference type="ARBA" id="ARBA00022840"/>
    </source>
</evidence>
<sequence>MSNAPADKNTPAVLVLADGKVFRGRGFGATGTTLGEAVFTTAMTGYQETLTDPSYHRQIIVATPPQSGNTGWNDEDSESRDGRIWAAGYVIRDLSRAPSNWRTKRTLVDEMVAQGLIGIRQIDTRALVRHIRDHGSIAAGIFSGDDAAKPVDELVEIVRAQPSMAGANLSEEVTAGETYVIEPEGEPTATVVAYDLGIKANTPRELAKRGAKVVVVPANTPYPQIKKDHDPDGVFISNGPGDPATADAMVQVAKNALDDGMPLFGICFGNQILGRALGLNTYKMRFGHRGINVPVKDHVTGTIYITAQNHGFALEGTAGESFDTPWGPARVTHTCLNDDTVEGVALESGMAFSVQYHPESAAGPHDAHNLFDDFMALMDRAGSNNQEGQN</sequence>
<dbReference type="EMBL" id="JAGINY010000001">
    <property type="protein sequence ID" value="MBP2332564.1"/>
    <property type="molecule type" value="Genomic_DNA"/>
</dbReference>
<dbReference type="InterPro" id="IPR002474">
    <property type="entry name" value="CarbamoylP_synth_ssu_N"/>
</dbReference>
<comment type="catalytic activity">
    <reaction evidence="7 8">
        <text>hydrogencarbonate + L-glutamine + 2 ATP + H2O = carbamoyl phosphate + L-glutamate + 2 ADP + phosphate + 2 H(+)</text>
        <dbReference type="Rhea" id="RHEA:18633"/>
        <dbReference type="ChEBI" id="CHEBI:15377"/>
        <dbReference type="ChEBI" id="CHEBI:15378"/>
        <dbReference type="ChEBI" id="CHEBI:17544"/>
        <dbReference type="ChEBI" id="CHEBI:29985"/>
        <dbReference type="ChEBI" id="CHEBI:30616"/>
        <dbReference type="ChEBI" id="CHEBI:43474"/>
        <dbReference type="ChEBI" id="CHEBI:58228"/>
        <dbReference type="ChEBI" id="CHEBI:58359"/>
        <dbReference type="ChEBI" id="CHEBI:456216"/>
        <dbReference type="EC" id="6.3.5.5"/>
    </reaction>
</comment>
<proteinExistence type="inferred from homology"/>
<keyword evidence="5 8" id="KW-0067">ATP-binding</keyword>
<feature type="binding site" evidence="8">
    <location>
        <position position="312"/>
    </location>
    <ligand>
        <name>L-glutamine</name>
        <dbReference type="ChEBI" id="CHEBI:58359"/>
    </ligand>
</feature>
<comment type="pathway">
    <text evidence="1 8">Amino-acid biosynthesis; L-arginine biosynthesis; carbamoyl phosphate from bicarbonate: step 1/1.</text>
</comment>
<dbReference type="InterPro" id="IPR029062">
    <property type="entry name" value="Class_I_gatase-like"/>
</dbReference>
<dbReference type="PRINTS" id="PR00099">
    <property type="entry name" value="CPSGATASE"/>
</dbReference>
<feature type="binding site" evidence="8">
    <location>
        <position position="271"/>
    </location>
    <ligand>
        <name>L-glutamine</name>
        <dbReference type="ChEBI" id="CHEBI:58359"/>
    </ligand>
</feature>
<dbReference type="SUPFAM" id="SSF52021">
    <property type="entry name" value="Carbamoyl phosphate synthetase, small subunit N-terminal domain"/>
    <property type="match status" value="1"/>
</dbReference>